<name>A0A0W8G475_9ZZZZ</name>
<evidence type="ECO:0000313" key="1">
    <source>
        <dbReference type="EMBL" id="KUG27774.1"/>
    </source>
</evidence>
<proteinExistence type="predicted"/>
<dbReference type="EMBL" id="LNQE01000290">
    <property type="protein sequence ID" value="KUG27774.1"/>
    <property type="molecule type" value="Genomic_DNA"/>
</dbReference>
<accession>A0A0W8G475</accession>
<comment type="caution">
    <text evidence="1">The sequence shown here is derived from an EMBL/GenBank/DDBJ whole genome shotgun (WGS) entry which is preliminary data.</text>
</comment>
<sequence>MAVYDEASDRSTVFQIGTDRAATPVHACADHLSLAQTRDGVFAVLGHAGLVRRLVPDPADLFRLPPGAMSRPARVAGFSTGGLFFYGKDTMAVYALTGERLARSTFLRHSEGCSLLGAVEQGGDPVGLFHLANPNESVIRVMEA</sequence>
<organism evidence="1">
    <name type="scientific">hydrocarbon metagenome</name>
    <dbReference type="NCBI Taxonomy" id="938273"/>
    <lineage>
        <taxon>unclassified sequences</taxon>
        <taxon>metagenomes</taxon>
        <taxon>ecological metagenomes</taxon>
    </lineage>
</organism>
<gene>
    <name evidence="1" type="ORF">ASZ90_002376</name>
</gene>
<dbReference type="AlphaFoldDB" id="A0A0W8G475"/>
<protein>
    <submittedName>
        <fullName evidence="1">Uncharacterized protein</fullName>
    </submittedName>
</protein>
<reference evidence="1" key="1">
    <citation type="journal article" date="2015" name="Proc. Natl. Acad. Sci. U.S.A.">
        <title>Networks of energetic and metabolic interactions define dynamics in microbial communities.</title>
        <authorList>
            <person name="Embree M."/>
            <person name="Liu J.K."/>
            <person name="Al-Bassam M.M."/>
            <person name="Zengler K."/>
        </authorList>
    </citation>
    <scope>NUCLEOTIDE SEQUENCE</scope>
</reference>